<accession>A0A2R7YYC0</accession>
<dbReference type="PROSITE" id="PS50801">
    <property type="entry name" value="STAS"/>
    <property type="match status" value="1"/>
</dbReference>
<dbReference type="InterPro" id="IPR036513">
    <property type="entry name" value="STAS_dom_sf"/>
</dbReference>
<dbReference type="Pfam" id="PF14417">
    <property type="entry name" value="MEDS"/>
    <property type="match status" value="1"/>
</dbReference>
<dbReference type="Gene3D" id="3.30.750.24">
    <property type="entry name" value="STAS domain"/>
    <property type="match status" value="1"/>
</dbReference>
<dbReference type="AlphaFoldDB" id="A0A2R7YYC0"/>
<feature type="domain" description="STAS" evidence="2">
    <location>
        <begin position="213"/>
        <end position="299"/>
    </location>
</feature>
<proteinExistence type="predicted"/>
<protein>
    <recommendedName>
        <fullName evidence="2">STAS domain-containing protein</fullName>
    </recommendedName>
</protein>
<dbReference type="InterPro" id="IPR002645">
    <property type="entry name" value="STAS_dom"/>
</dbReference>
<sequence length="299" mass="32011">MVAAATESYSDRMGPGRQGTTAVLDSLVPGTHLCAFHRDDDEQTRVAATFIGQGLSDGDQLMYVGTDDQVHALLRALPDEVDARSALAVGQLLVTSFADAYGTRRPGDLTTVADGFRAAAELSRTRGFAGLRVAAQMDGLVPLLGSSEEVVRWERMSTGLQREIGVSSVCLYDASRLDEELLDLLAGEHSGFSPQVSPTPQARFLALEHPWGLRISGEVDLANRELLRRMLLARGAVLPQLHVDLTGLAFADVGSVSILRSVAAELPDDGWLVLSGVPDGVRRILAVTGLGHERLRFAS</sequence>
<dbReference type="Pfam" id="PF13466">
    <property type="entry name" value="STAS_2"/>
    <property type="match status" value="1"/>
</dbReference>
<organism evidence="3 4">
    <name type="scientific">Nocardioides currus</name>
    <dbReference type="NCBI Taxonomy" id="2133958"/>
    <lineage>
        <taxon>Bacteria</taxon>
        <taxon>Bacillati</taxon>
        <taxon>Actinomycetota</taxon>
        <taxon>Actinomycetes</taxon>
        <taxon>Propionibacteriales</taxon>
        <taxon>Nocardioidaceae</taxon>
        <taxon>Nocardioides</taxon>
    </lineage>
</organism>
<evidence type="ECO:0000313" key="3">
    <source>
        <dbReference type="EMBL" id="PUA81304.1"/>
    </source>
</evidence>
<reference evidence="3 4" key="1">
    <citation type="submission" date="2018-03" db="EMBL/GenBank/DDBJ databases">
        <authorList>
            <person name="Keele B.F."/>
        </authorList>
    </citation>
    <scope>NUCLEOTIDE SEQUENCE [LARGE SCALE GENOMIC DNA]</scope>
    <source>
        <strain evidence="3 4">IB-3</strain>
    </source>
</reference>
<gene>
    <name evidence="3" type="ORF">C7S10_09790</name>
</gene>
<evidence type="ECO:0000256" key="1">
    <source>
        <dbReference type="SAM" id="MobiDB-lite"/>
    </source>
</evidence>
<comment type="caution">
    <text evidence="3">The sequence shown here is derived from an EMBL/GenBank/DDBJ whole genome shotgun (WGS) entry which is preliminary data.</text>
</comment>
<dbReference type="SUPFAM" id="SSF52091">
    <property type="entry name" value="SpoIIaa-like"/>
    <property type="match status" value="1"/>
</dbReference>
<dbReference type="Proteomes" id="UP000244867">
    <property type="component" value="Unassembled WGS sequence"/>
</dbReference>
<name>A0A2R7YYC0_9ACTN</name>
<feature type="region of interest" description="Disordered" evidence="1">
    <location>
        <begin position="1"/>
        <end position="20"/>
    </location>
</feature>
<dbReference type="InterPro" id="IPR058548">
    <property type="entry name" value="MlaB-like_STAS"/>
</dbReference>
<dbReference type="InterPro" id="IPR025847">
    <property type="entry name" value="MEDS_domain"/>
</dbReference>
<dbReference type="EMBL" id="PYXZ01000003">
    <property type="protein sequence ID" value="PUA81304.1"/>
    <property type="molecule type" value="Genomic_DNA"/>
</dbReference>
<evidence type="ECO:0000259" key="2">
    <source>
        <dbReference type="PROSITE" id="PS50801"/>
    </source>
</evidence>
<evidence type="ECO:0000313" key="4">
    <source>
        <dbReference type="Proteomes" id="UP000244867"/>
    </source>
</evidence>
<keyword evidence="4" id="KW-1185">Reference proteome</keyword>